<evidence type="ECO:0008006" key="5">
    <source>
        <dbReference type="Google" id="ProtNLM"/>
    </source>
</evidence>
<feature type="compositionally biased region" description="Polar residues" evidence="1">
    <location>
        <begin position="190"/>
        <end position="201"/>
    </location>
</feature>
<comment type="caution">
    <text evidence="3">The sequence shown here is derived from an EMBL/GenBank/DDBJ whole genome shotgun (WGS) entry which is preliminary data.</text>
</comment>
<gene>
    <name evidence="3" type="ORF">IAA16_00480</name>
</gene>
<evidence type="ECO:0000256" key="1">
    <source>
        <dbReference type="SAM" id="MobiDB-lite"/>
    </source>
</evidence>
<dbReference type="AlphaFoldDB" id="A0A9E2L009"/>
<dbReference type="EMBL" id="JAHLFV010000010">
    <property type="protein sequence ID" value="MBU3849023.1"/>
    <property type="molecule type" value="Genomic_DNA"/>
</dbReference>
<feature type="region of interest" description="Disordered" evidence="1">
    <location>
        <begin position="190"/>
        <end position="209"/>
    </location>
</feature>
<evidence type="ECO:0000313" key="3">
    <source>
        <dbReference type="EMBL" id="MBU3849023.1"/>
    </source>
</evidence>
<name>A0A9E2L009_9SPIR</name>
<feature type="chain" id="PRO_5039064197" description="Transglutaminase-like domain-containing protein" evidence="2">
    <location>
        <begin position="22"/>
        <end position="419"/>
    </location>
</feature>
<proteinExistence type="predicted"/>
<evidence type="ECO:0000313" key="4">
    <source>
        <dbReference type="Proteomes" id="UP000823914"/>
    </source>
</evidence>
<reference evidence="3" key="2">
    <citation type="submission" date="2021-04" db="EMBL/GenBank/DDBJ databases">
        <authorList>
            <person name="Gilroy R."/>
        </authorList>
    </citation>
    <scope>NUCLEOTIDE SEQUENCE</scope>
    <source>
        <strain evidence="3">Gambia15-2214</strain>
    </source>
</reference>
<protein>
    <recommendedName>
        <fullName evidence="5">Transglutaminase-like domain-containing protein</fullName>
    </recommendedName>
</protein>
<dbReference type="Proteomes" id="UP000823914">
    <property type="component" value="Unassembled WGS sequence"/>
</dbReference>
<evidence type="ECO:0000256" key="2">
    <source>
        <dbReference type="SAM" id="SignalP"/>
    </source>
</evidence>
<accession>A0A9E2L009</accession>
<feature type="signal peptide" evidence="2">
    <location>
        <begin position="1"/>
        <end position="21"/>
    </location>
</feature>
<organism evidence="3 4">
    <name type="scientific">Candidatus Treponema excrementipullorum</name>
    <dbReference type="NCBI Taxonomy" id="2838768"/>
    <lineage>
        <taxon>Bacteria</taxon>
        <taxon>Pseudomonadati</taxon>
        <taxon>Spirochaetota</taxon>
        <taxon>Spirochaetia</taxon>
        <taxon>Spirochaetales</taxon>
        <taxon>Treponemataceae</taxon>
        <taxon>Treponema</taxon>
    </lineage>
</organism>
<reference evidence="3" key="1">
    <citation type="journal article" date="2021" name="PeerJ">
        <title>Extensive microbial diversity within the chicken gut microbiome revealed by metagenomics and culture.</title>
        <authorList>
            <person name="Gilroy R."/>
            <person name="Ravi A."/>
            <person name="Getino M."/>
            <person name="Pursley I."/>
            <person name="Horton D.L."/>
            <person name="Alikhan N.F."/>
            <person name="Baker D."/>
            <person name="Gharbi K."/>
            <person name="Hall N."/>
            <person name="Watson M."/>
            <person name="Adriaenssens E.M."/>
            <person name="Foster-Nyarko E."/>
            <person name="Jarju S."/>
            <person name="Secka A."/>
            <person name="Antonio M."/>
            <person name="Oren A."/>
            <person name="Chaudhuri R.R."/>
            <person name="La Ragione R."/>
            <person name="Hildebrand F."/>
            <person name="Pallen M.J."/>
        </authorList>
    </citation>
    <scope>NUCLEOTIDE SEQUENCE</scope>
    <source>
        <strain evidence="3">Gambia15-2214</strain>
    </source>
</reference>
<keyword evidence="2" id="KW-0732">Signal</keyword>
<sequence length="419" mass="46557">MKTKKLCLLSVFLLLVSFARAEVLGSSVYGYSIDFPEGFFLQEATQDNTGFHLTHSFLPAETVIRIYKQSQYGNSQEALSDTLTKLSGRGDFSQVDWLNRDCTIADFVINPAQDGTLFKGWAVSSDLPLDKGYIVLLAYSPLGNKDDLDQSMHQFLISVIDSLMFTTQRGSYFNPGPVTTFSFPRTTPSGNISEDFSQESPEGSPETFPQNKEAVTLSINGTEVHTAIYPQDIEAQEFVIEREFAVLNLYAGTDLAISAWTRYYNQIYRCSFASLEEASFAIFARLREKDSVKNAENKDLALAQELLTWTQNFTYKRDTQSTDFSSPTAVLAGKTFSDCDSRSLLLAILLHQMNYKTLMFLSPVHQHAMLGIAIDAPGAKMAVNNTNYLVGETTAPVAIGLIAKDISVITDWIPVVFPE</sequence>